<comment type="caution">
    <text evidence="9">The sequence shown here is derived from an EMBL/GenBank/DDBJ whole genome shotgun (WGS) entry which is preliminary data.</text>
</comment>
<dbReference type="CDD" id="cd07377">
    <property type="entry name" value="WHTH_GntR"/>
    <property type="match status" value="1"/>
</dbReference>
<evidence type="ECO:0000256" key="4">
    <source>
        <dbReference type="ARBA" id="ARBA00022898"/>
    </source>
</evidence>
<dbReference type="Gene3D" id="1.10.10.10">
    <property type="entry name" value="Winged helix-like DNA-binding domain superfamily/Winged helix DNA-binding domain"/>
    <property type="match status" value="1"/>
</dbReference>
<evidence type="ECO:0000256" key="2">
    <source>
        <dbReference type="ARBA" id="ARBA00005384"/>
    </source>
</evidence>
<comment type="similarity">
    <text evidence="2">In the C-terminal section; belongs to the class-I pyridoxal-phosphate-dependent aminotransferase family.</text>
</comment>
<keyword evidence="3" id="KW-0808">Transferase</keyword>
<keyword evidence="3" id="KW-0032">Aminotransferase</keyword>
<dbReference type="EMBL" id="LNNH01000043">
    <property type="protein sequence ID" value="KWW13044.1"/>
    <property type="molecule type" value="Genomic_DNA"/>
</dbReference>
<dbReference type="PANTHER" id="PTHR46577">
    <property type="entry name" value="HTH-TYPE TRANSCRIPTIONAL REGULATORY PROTEIN GABR"/>
    <property type="match status" value="1"/>
</dbReference>
<dbReference type="GO" id="GO:0003677">
    <property type="term" value="F:DNA binding"/>
    <property type="evidence" value="ECO:0007669"/>
    <property type="project" value="UniProtKB-KW"/>
</dbReference>
<name>A0A109MU47_9BACI</name>
<accession>A0A109MU47</accession>
<protein>
    <recommendedName>
        <fullName evidence="8">HTH gntR-type domain-containing protein</fullName>
    </recommendedName>
</protein>
<dbReference type="InterPro" id="IPR015421">
    <property type="entry name" value="PyrdxlP-dep_Trfase_major"/>
</dbReference>
<dbReference type="InterPro" id="IPR051446">
    <property type="entry name" value="HTH_trans_reg/aminotransferase"/>
</dbReference>
<proteinExistence type="inferred from homology"/>
<dbReference type="PROSITE" id="PS50949">
    <property type="entry name" value="HTH_GNTR"/>
    <property type="match status" value="1"/>
</dbReference>
<dbReference type="SUPFAM" id="SSF46785">
    <property type="entry name" value="Winged helix' DNA-binding domain"/>
    <property type="match status" value="1"/>
</dbReference>
<dbReference type="GO" id="GO:0030170">
    <property type="term" value="F:pyridoxal phosphate binding"/>
    <property type="evidence" value="ECO:0007669"/>
    <property type="project" value="InterPro"/>
</dbReference>
<reference evidence="9 10" key="1">
    <citation type="submission" date="2015-11" db="EMBL/GenBank/DDBJ databases">
        <title>Genome Sequence of Bacillus simplex strain VanAntwerpen2.</title>
        <authorList>
            <person name="Couger M.B."/>
        </authorList>
    </citation>
    <scope>NUCLEOTIDE SEQUENCE [LARGE SCALE GENOMIC DNA]</scope>
    <source>
        <strain evidence="9 10">VanAntwerpen02</strain>
    </source>
</reference>
<dbReference type="RefSeq" id="WP_061143815.1">
    <property type="nucleotide sequence ID" value="NZ_LNNH01000043.1"/>
</dbReference>
<evidence type="ECO:0000256" key="3">
    <source>
        <dbReference type="ARBA" id="ARBA00022576"/>
    </source>
</evidence>
<evidence type="ECO:0000313" key="10">
    <source>
        <dbReference type="Proteomes" id="UP000064189"/>
    </source>
</evidence>
<evidence type="ECO:0000256" key="5">
    <source>
        <dbReference type="ARBA" id="ARBA00023015"/>
    </source>
</evidence>
<dbReference type="SMART" id="SM00345">
    <property type="entry name" value="HTH_GNTR"/>
    <property type="match status" value="1"/>
</dbReference>
<gene>
    <name evidence="9" type="ORF">AS888_08895</name>
</gene>
<keyword evidence="4" id="KW-0663">Pyridoxal phosphate</keyword>
<dbReference type="GO" id="GO:0008483">
    <property type="term" value="F:transaminase activity"/>
    <property type="evidence" value="ECO:0007669"/>
    <property type="project" value="UniProtKB-KW"/>
</dbReference>
<dbReference type="AlphaFoldDB" id="A0A109MU47"/>
<dbReference type="InterPro" id="IPR036390">
    <property type="entry name" value="WH_DNA-bd_sf"/>
</dbReference>
<dbReference type="InterPro" id="IPR000524">
    <property type="entry name" value="Tscrpt_reg_HTH_GntR"/>
</dbReference>
<sequence>MLELNPLLNKQNGVSIYVQLYQYIKKGIEEGDIPEGARLPSIRYLSAQLTISKNTVDNAYQQLVAEGYLESRPRIGLTVLPLEQSVLSPFSREQQMNPKVSVDHDTPVKYDFKYGDIDIESFPLQLWKRCLNKALLEEPEQLLQYGPRQGDVGLRTELTNYLFQSRGVRCSMEQIVICSGTQHALSLILQLLHSQGQSVAMENPGYGGSRAVFNNHGWSIEPISLEQDGMDIERLRKSKAKVAYITPSHQFPYGMVLPIQKRLSLLEWAKHNDSFIIEDDYDSEFRYQGQPIPSLKALDTNGSVIYLGTYSKSFLPAARMSYIVLPERLLGVYHHRCSPYSQSVSPIIQKALYVFMNEGHFTSHIRKMRKVYQKKHQTLILALNKHMGNLVEIIGQKAGVHLLVKVKNTSTAELVDKAKAAGVRVYETSSYWLDGKETEPSLVMLGFGGLSEKEIEEGISVLRNAWFSDL</sequence>
<evidence type="ECO:0000259" key="8">
    <source>
        <dbReference type="PROSITE" id="PS50949"/>
    </source>
</evidence>
<dbReference type="GO" id="GO:0003700">
    <property type="term" value="F:DNA-binding transcription factor activity"/>
    <property type="evidence" value="ECO:0007669"/>
    <property type="project" value="InterPro"/>
</dbReference>
<evidence type="ECO:0000313" key="9">
    <source>
        <dbReference type="EMBL" id="KWW13044.1"/>
    </source>
</evidence>
<dbReference type="Proteomes" id="UP000064189">
    <property type="component" value="Unassembled WGS sequence"/>
</dbReference>
<dbReference type="PANTHER" id="PTHR46577:SF1">
    <property type="entry name" value="HTH-TYPE TRANSCRIPTIONAL REGULATORY PROTEIN GABR"/>
    <property type="match status" value="1"/>
</dbReference>
<dbReference type="Pfam" id="PF00392">
    <property type="entry name" value="GntR"/>
    <property type="match status" value="1"/>
</dbReference>
<evidence type="ECO:0000256" key="7">
    <source>
        <dbReference type="ARBA" id="ARBA00023163"/>
    </source>
</evidence>
<dbReference type="Gene3D" id="3.40.640.10">
    <property type="entry name" value="Type I PLP-dependent aspartate aminotransferase-like (Major domain)"/>
    <property type="match status" value="1"/>
</dbReference>
<dbReference type="Pfam" id="PF00155">
    <property type="entry name" value="Aminotran_1_2"/>
    <property type="match status" value="1"/>
</dbReference>
<keyword evidence="10" id="KW-1185">Reference proteome</keyword>
<organism evidence="9 10">
    <name type="scientific">Peribacillus simplex</name>
    <dbReference type="NCBI Taxonomy" id="1478"/>
    <lineage>
        <taxon>Bacteria</taxon>
        <taxon>Bacillati</taxon>
        <taxon>Bacillota</taxon>
        <taxon>Bacilli</taxon>
        <taxon>Bacillales</taxon>
        <taxon>Bacillaceae</taxon>
        <taxon>Peribacillus</taxon>
    </lineage>
</organism>
<keyword evidence="6" id="KW-0238">DNA-binding</keyword>
<dbReference type="InterPro" id="IPR004839">
    <property type="entry name" value="Aminotransferase_I/II_large"/>
</dbReference>
<dbReference type="InterPro" id="IPR015424">
    <property type="entry name" value="PyrdxlP-dep_Trfase"/>
</dbReference>
<dbReference type="CDD" id="cd00609">
    <property type="entry name" value="AAT_like"/>
    <property type="match status" value="1"/>
</dbReference>
<comment type="cofactor">
    <cofactor evidence="1">
        <name>pyridoxal 5'-phosphate</name>
        <dbReference type="ChEBI" id="CHEBI:597326"/>
    </cofactor>
</comment>
<keyword evidence="5" id="KW-0805">Transcription regulation</keyword>
<dbReference type="InterPro" id="IPR036388">
    <property type="entry name" value="WH-like_DNA-bd_sf"/>
</dbReference>
<evidence type="ECO:0000256" key="1">
    <source>
        <dbReference type="ARBA" id="ARBA00001933"/>
    </source>
</evidence>
<evidence type="ECO:0000256" key="6">
    <source>
        <dbReference type="ARBA" id="ARBA00023125"/>
    </source>
</evidence>
<dbReference type="SUPFAM" id="SSF53383">
    <property type="entry name" value="PLP-dependent transferases"/>
    <property type="match status" value="1"/>
</dbReference>
<keyword evidence="7" id="KW-0804">Transcription</keyword>
<feature type="domain" description="HTH gntR-type" evidence="8">
    <location>
        <begin position="14"/>
        <end position="82"/>
    </location>
</feature>